<dbReference type="EMBL" id="JAAXPC010000007">
    <property type="protein sequence ID" value="NKY02565.1"/>
    <property type="molecule type" value="Genomic_DNA"/>
</dbReference>
<protein>
    <submittedName>
        <fullName evidence="1">Uncharacterized protein</fullName>
    </submittedName>
</protein>
<dbReference type="RefSeq" id="WP_006371233.1">
    <property type="nucleotide sequence ID" value="NZ_CP116236.1"/>
</dbReference>
<comment type="caution">
    <text evidence="1">The sequence shown here is derived from an EMBL/GenBank/DDBJ whole genome shotgun (WGS) entry which is preliminary data.</text>
</comment>
<organism evidence="1 2">
    <name type="scientific">Gordonia polyisoprenivorans</name>
    <dbReference type="NCBI Taxonomy" id="84595"/>
    <lineage>
        <taxon>Bacteria</taxon>
        <taxon>Bacillati</taxon>
        <taxon>Actinomycetota</taxon>
        <taxon>Actinomycetes</taxon>
        <taxon>Mycobacteriales</taxon>
        <taxon>Gordoniaceae</taxon>
        <taxon>Gordonia</taxon>
    </lineage>
</organism>
<dbReference type="Proteomes" id="UP000563898">
    <property type="component" value="Unassembled WGS sequence"/>
</dbReference>
<sequence>MTPLSHLLTMLPDTIERVFGDDDTLFGIDPDELAGICAGWRERARFIADIPWDGLEQVDGPPTRVTTALRSLAEPSRAAADSIADRLLAMSVALQQFSADAQASDAAAGRAFDLLPQR</sequence>
<accession>A0A846WLP3</accession>
<proteinExistence type="predicted"/>
<evidence type="ECO:0000313" key="2">
    <source>
        <dbReference type="Proteomes" id="UP000563898"/>
    </source>
</evidence>
<dbReference type="AlphaFoldDB" id="A0A846WLP3"/>
<name>A0A846WLP3_9ACTN</name>
<gene>
    <name evidence="1" type="ORF">HGA05_13370</name>
</gene>
<reference evidence="1 2" key="1">
    <citation type="submission" date="2020-04" db="EMBL/GenBank/DDBJ databases">
        <title>MicrobeNet Type strains.</title>
        <authorList>
            <person name="Nicholson A.C."/>
        </authorList>
    </citation>
    <scope>NUCLEOTIDE SEQUENCE [LARGE SCALE GENOMIC DNA]</scope>
    <source>
        <strain evidence="1 2">ATCC BAA-14</strain>
    </source>
</reference>
<evidence type="ECO:0000313" key="1">
    <source>
        <dbReference type="EMBL" id="NKY02565.1"/>
    </source>
</evidence>